<dbReference type="PROSITE" id="PS51257">
    <property type="entry name" value="PROKAR_LIPOPROTEIN"/>
    <property type="match status" value="1"/>
</dbReference>
<organism evidence="1 2">
    <name type="scientific">Sphingobacterium paucimobilis HER1398</name>
    <dbReference type="NCBI Taxonomy" id="1346330"/>
    <lineage>
        <taxon>Bacteria</taxon>
        <taxon>Pseudomonadati</taxon>
        <taxon>Bacteroidota</taxon>
        <taxon>Sphingobacteriia</taxon>
        <taxon>Sphingobacteriales</taxon>
        <taxon>Sphingobacteriaceae</taxon>
        <taxon>Sphingobacterium</taxon>
    </lineage>
</organism>
<proteinExistence type="predicted"/>
<dbReference type="AlphaFoldDB" id="U2HX84"/>
<keyword evidence="2" id="KW-1185">Reference proteome</keyword>
<evidence type="ECO:0000313" key="1">
    <source>
        <dbReference type="EMBL" id="ERJ60147.1"/>
    </source>
</evidence>
<dbReference type="EMBL" id="ATDL01000009">
    <property type="protein sequence ID" value="ERJ60147.1"/>
    <property type="molecule type" value="Genomic_DNA"/>
</dbReference>
<comment type="caution">
    <text evidence="1">The sequence shown here is derived from an EMBL/GenBank/DDBJ whole genome shotgun (WGS) entry which is preliminary data.</text>
</comment>
<evidence type="ECO:0000313" key="2">
    <source>
        <dbReference type="Proteomes" id="UP000016584"/>
    </source>
</evidence>
<gene>
    <name evidence="1" type="ORF">M472_15395</name>
</gene>
<name>U2HX84_9SPHI</name>
<protein>
    <submittedName>
        <fullName evidence="1">Uncharacterized protein</fullName>
    </submittedName>
</protein>
<dbReference type="Proteomes" id="UP000016584">
    <property type="component" value="Unassembled WGS sequence"/>
</dbReference>
<accession>U2HX84</accession>
<reference evidence="1 2" key="1">
    <citation type="journal article" date="2013" name="Genome Announc.">
        <title>The Draft Genome Sequence of Sphingomonas paucimobilis Strain HER1398 (Proteobacteria), Host to the Giant PAU Phage, Indicates That It Is a Member of the Genus Sphingobacterium (Bacteroidetes).</title>
        <authorList>
            <person name="White R.A.III."/>
            <person name="Suttle C.A."/>
        </authorList>
    </citation>
    <scope>NUCLEOTIDE SEQUENCE [LARGE SCALE GENOMIC DNA]</scope>
    <source>
        <strain evidence="1 2">HER1398</strain>
    </source>
</reference>
<dbReference type="STRING" id="1346330.M472_15395"/>
<sequence length="65" mass="7516">MKEQIHFIFSICFILLHGFYSCSNKVEPVLLQGGTFSKAVSEARADGKGDYPHLCNRWVFYVRIF</sequence>